<feature type="domain" description="Glutaredoxin" evidence="5">
    <location>
        <begin position="57"/>
        <end position="125"/>
    </location>
</feature>
<comment type="similarity">
    <text evidence="2">Belongs to the glutaredoxin family. CC-type subfamily.</text>
</comment>
<protein>
    <recommendedName>
        <fullName evidence="5">Glutaredoxin domain-containing protein</fullName>
    </recommendedName>
</protein>
<evidence type="ECO:0000256" key="2">
    <source>
        <dbReference type="ARBA" id="ARBA00007568"/>
    </source>
</evidence>
<evidence type="ECO:0000259" key="5">
    <source>
        <dbReference type="Pfam" id="PF00462"/>
    </source>
</evidence>
<comment type="subcellular location">
    <subcellularLocation>
        <location evidence="1">Cytoplasm</location>
    </subcellularLocation>
</comment>
<dbReference type="Gene3D" id="3.40.30.10">
    <property type="entry name" value="Glutaredoxin"/>
    <property type="match status" value="1"/>
</dbReference>
<evidence type="ECO:0000256" key="3">
    <source>
        <dbReference type="ARBA" id="ARBA00022490"/>
    </source>
</evidence>
<name>A0A4U5Q467_POPAL</name>
<dbReference type="EMBL" id="RCHU01000449">
    <property type="protein sequence ID" value="TKS04803.1"/>
    <property type="molecule type" value="Genomic_DNA"/>
</dbReference>
<dbReference type="GO" id="GO:0005737">
    <property type="term" value="C:cytoplasm"/>
    <property type="evidence" value="ECO:0007669"/>
    <property type="project" value="UniProtKB-SubCell"/>
</dbReference>
<accession>A0A4U5Q467</accession>
<reference evidence="6" key="1">
    <citation type="submission" date="2018-10" db="EMBL/GenBank/DDBJ databases">
        <title>Population genomic analysis revealed the cold adaptation of white poplar.</title>
        <authorList>
            <person name="Liu Y.-J."/>
        </authorList>
    </citation>
    <scope>NUCLEOTIDE SEQUENCE [LARGE SCALE GENOMIC DNA]</scope>
    <source>
        <strain evidence="6">PAL-ZL1</strain>
    </source>
</reference>
<dbReference type="CDD" id="cd03419">
    <property type="entry name" value="GRX_GRXh_1_2_like"/>
    <property type="match status" value="1"/>
</dbReference>
<dbReference type="PROSITE" id="PS51354">
    <property type="entry name" value="GLUTAREDOXIN_2"/>
    <property type="match status" value="1"/>
</dbReference>
<comment type="caution">
    <text evidence="6">The sequence shown here is derived from an EMBL/GenBank/DDBJ whole genome shotgun (WGS) entry which is preliminary data.</text>
</comment>
<gene>
    <name evidence="6" type="ORF">D5086_0000139090</name>
</gene>
<dbReference type="Pfam" id="PF00462">
    <property type="entry name" value="Glutaredoxin"/>
    <property type="match status" value="1"/>
</dbReference>
<dbReference type="STRING" id="43335.A0A4U5Q467"/>
<dbReference type="InterPro" id="IPR011905">
    <property type="entry name" value="GlrX-like_pln_2"/>
</dbReference>
<evidence type="ECO:0000256" key="4">
    <source>
        <dbReference type="ARBA" id="ARBA00023284"/>
    </source>
</evidence>
<sequence length="153" mass="16617">MQQAIPYKSWPPLYTNNKPLISPFQLIAHHNNGGVVAAQEVLKRSGNMSKMVQENAIVVFARRGCCMSLVAKRLLLGLGVNPAVYEIDEADEISVLEELEMICNDGGKGSKKKVQFPALFIGGKLFGGLDKLMAAHISGELVPILKEAGALWL</sequence>
<evidence type="ECO:0000256" key="1">
    <source>
        <dbReference type="ARBA" id="ARBA00004496"/>
    </source>
</evidence>
<proteinExistence type="inferred from homology"/>
<organism evidence="6">
    <name type="scientific">Populus alba</name>
    <name type="common">White poplar</name>
    <dbReference type="NCBI Taxonomy" id="43335"/>
    <lineage>
        <taxon>Eukaryota</taxon>
        <taxon>Viridiplantae</taxon>
        <taxon>Streptophyta</taxon>
        <taxon>Embryophyta</taxon>
        <taxon>Tracheophyta</taxon>
        <taxon>Spermatophyta</taxon>
        <taxon>Magnoliopsida</taxon>
        <taxon>eudicotyledons</taxon>
        <taxon>Gunneridae</taxon>
        <taxon>Pentapetalae</taxon>
        <taxon>rosids</taxon>
        <taxon>fabids</taxon>
        <taxon>Malpighiales</taxon>
        <taxon>Salicaceae</taxon>
        <taxon>Saliceae</taxon>
        <taxon>Populus</taxon>
    </lineage>
</organism>
<keyword evidence="4" id="KW-0676">Redox-active center</keyword>
<dbReference type="InterPro" id="IPR036249">
    <property type="entry name" value="Thioredoxin-like_sf"/>
</dbReference>
<evidence type="ECO:0000313" key="6">
    <source>
        <dbReference type="EMBL" id="TKS04803.1"/>
    </source>
</evidence>
<dbReference type="NCBIfam" id="TIGR02189">
    <property type="entry name" value="GlrX-like_plant"/>
    <property type="match status" value="1"/>
</dbReference>
<keyword evidence="3" id="KW-0963">Cytoplasm</keyword>
<dbReference type="SUPFAM" id="SSF52833">
    <property type="entry name" value="Thioredoxin-like"/>
    <property type="match status" value="1"/>
</dbReference>
<dbReference type="InterPro" id="IPR002109">
    <property type="entry name" value="Glutaredoxin"/>
</dbReference>
<dbReference type="PANTHER" id="PTHR10168">
    <property type="entry name" value="GLUTAREDOXIN"/>
    <property type="match status" value="1"/>
</dbReference>
<dbReference type="AlphaFoldDB" id="A0A4U5Q467"/>